<keyword evidence="1" id="KW-1133">Transmembrane helix</keyword>
<dbReference type="RefSeq" id="WP_179982221.1">
    <property type="nucleotide sequence ID" value="NZ_LR812090.1"/>
</dbReference>
<protein>
    <submittedName>
        <fullName evidence="2">Putative membrane protein</fullName>
    </submittedName>
</protein>
<feature type="transmembrane region" description="Helical" evidence="1">
    <location>
        <begin position="56"/>
        <end position="75"/>
    </location>
</feature>
<dbReference type="EMBL" id="LR812090">
    <property type="protein sequence ID" value="CAB9492510.1"/>
    <property type="molecule type" value="Genomic_DNA"/>
</dbReference>
<sequence length="110" mass="12787">MTTQTSTDTQFASFKEFYPFYLNEHKDGTCRTLHFIGSWLVLSVIALAIYMASWSLLWFIPLVGYGFAWVGHFFFEKNRPATFKHPLYSLMGDWVMFKDILVGKISLKGE</sequence>
<dbReference type="InterPro" id="IPR009305">
    <property type="entry name" value="Mpo1-like"/>
</dbReference>
<dbReference type="AlphaFoldDB" id="A0A6T9XW70"/>
<proteinExistence type="predicted"/>
<name>A0A6T9XW70_ALTMA</name>
<dbReference type="PANTHER" id="PTHR34205:SF2">
    <property type="entry name" value="DUF962 DOMAIN-CONTAINING PROTEIN"/>
    <property type="match status" value="1"/>
</dbReference>
<evidence type="ECO:0000313" key="3">
    <source>
        <dbReference type="Proteomes" id="UP000509458"/>
    </source>
</evidence>
<evidence type="ECO:0000256" key="1">
    <source>
        <dbReference type="SAM" id="Phobius"/>
    </source>
</evidence>
<reference evidence="2 3" key="1">
    <citation type="submission" date="2020-06" db="EMBL/GenBank/DDBJ databases">
        <authorList>
            <person name="Duchaud E."/>
        </authorList>
    </citation>
    <scope>NUCLEOTIDE SEQUENCE [LARGE SCALE GENOMIC DNA]</scope>
    <source>
        <strain evidence="2">Alteromonas fortis</strain>
    </source>
</reference>
<dbReference type="PANTHER" id="PTHR34205">
    <property type="entry name" value="TRANSMEMBRANE PROTEIN"/>
    <property type="match status" value="1"/>
</dbReference>
<evidence type="ECO:0000313" key="2">
    <source>
        <dbReference type="EMBL" id="CAB9492510.1"/>
    </source>
</evidence>
<accession>A0A6T9XW70</accession>
<dbReference type="Proteomes" id="UP000509458">
    <property type="component" value="Chromosome"/>
</dbReference>
<organism evidence="2 3">
    <name type="scientific">Alteromonas macleodii</name>
    <name type="common">Pseudoalteromonas macleodii</name>
    <dbReference type="NCBI Taxonomy" id="28108"/>
    <lineage>
        <taxon>Bacteria</taxon>
        <taxon>Pseudomonadati</taxon>
        <taxon>Pseudomonadota</taxon>
        <taxon>Gammaproteobacteria</taxon>
        <taxon>Alteromonadales</taxon>
        <taxon>Alteromonadaceae</taxon>
        <taxon>Alteromonas/Salinimonas group</taxon>
        <taxon>Alteromonas</taxon>
    </lineage>
</organism>
<feature type="transmembrane region" description="Helical" evidence="1">
    <location>
        <begin position="32"/>
        <end position="50"/>
    </location>
</feature>
<keyword evidence="1" id="KW-0812">Transmembrane</keyword>
<gene>
    <name evidence="2" type="ORF">ALFOR1_10472</name>
</gene>
<dbReference type="Pfam" id="PF06127">
    <property type="entry name" value="Mpo1-like"/>
    <property type="match status" value="1"/>
</dbReference>
<keyword evidence="1" id="KW-0472">Membrane</keyword>